<evidence type="ECO:0008006" key="3">
    <source>
        <dbReference type="Google" id="ProtNLM"/>
    </source>
</evidence>
<comment type="caution">
    <text evidence="1">The sequence shown here is derived from an EMBL/GenBank/DDBJ whole genome shotgun (WGS) entry which is preliminary data.</text>
</comment>
<sequence>MLSSCSKEQVHQAVAAWAGVSVDQVSVQTPLNGLGGKSWPEDAPSLISVLEQLCGCDIPQREYEIWAHVDDIDRYLGAD</sequence>
<organism evidence="1 2">
    <name type="scientific">candidate division TA06 bacterium B3_TA06</name>
    <dbReference type="NCBI Taxonomy" id="2012487"/>
    <lineage>
        <taxon>Bacteria</taxon>
        <taxon>Bacteria division TA06</taxon>
    </lineage>
</organism>
<protein>
    <recommendedName>
        <fullName evidence="3">Carrier domain-containing protein</fullName>
    </recommendedName>
</protein>
<accession>A0A532V2K2</accession>
<dbReference type="AlphaFoldDB" id="A0A532V2K2"/>
<dbReference type="Proteomes" id="UP000317778">
    <property type="component" value="Unassembled WGS sequence"/>
</dbReference>
<name>A0A532V2K2_UNCT6</name>
<evidence type="ECO:0000313" key="1">
    <source>
        <dbReference type="EMBL" id="TKJ41413.1"/>
    </source>
</evidence>
<reference evidence="1 2" key="1">
    <citation type="submission" date="2017-06" db="EMBL/GenBank/DDBJ databases">
        <title>Novel microbial phyla capable of carbon fixation and sulfur reduction in deep-sea sediments.</title>
        <authorList>
            <person name="Huang J."/>
            <person name="Baker B."/>
            <person name="Wang Y."/>
        </authorList>
    </citation>
    <scope>NUCLEOTIDE SEQUENCE [LARGE SCALE GENOMIC DNA]</scope>
    <source>
        <strain evidence="1">B3_TA06</strain>
    </source>
</reference>
<dbReference type="EMBL" id="NJBO01000013">
    <property type="protein sequence ID" value="TKJ41413.1"/>
    <property type="molecule type" value="Genomic_DNA"/>
</dbReference>
<evidence type="ECO:0000313" key="2">
    <source>
        <dbReference type="Proteomes" id="UP000317778"/>
    </source>
</evidence>
<proteinExistence type="predicted"/>
<gene>
    <name evidence="1" type="ORF">CEE36_08140</name>
</gene>
<dbReference type="InterPro" id="IPR036736">
    <property type="entry name" value="ACP-like_sf"/>
</dbReference>
<dbReference type="SUPFAM" id="SSF47336">
    <property type="entry name" value="ACP-like"/>
    <property type="match status" value="1"/>
</dbReference>